<evidence type="ECO:0000256" key="1">
    <source>
        <dbReference type="ARBA" id="ARBA00004651"/>
    </source>
</evidence>
<keyword evidence="4 7" id="KW-0812">Transmembrane</keyword>
<keyword evidence="5 7" id="KW-1133">Transmembrane helix</keyword>
<evidence type="ECO:0000259" key="8">
    <source>
        <dbReference type="PROSITE" id="PS50850"/>
    </source>
</evidence>
<feature type="transmembrane region" description="Helical" evidence="7">
    <location>
        <begin position="79"/>
        <end position="97"/>
    </location>
</feature>
<accession>A0ABW4ZRJ3</accession>
<dbReference type="EMBL" id="JBHUIO010000002">
    <property type="protein sequence ID" value="MFD2168563.1"/>
    <property type="molecule type" value="Genomic_DNA"/>
</dbReference>
<dbReference type="CDD" id="cd06173">
    <property type="entry name" value="MFS_MefA_like"/>
    <property type="match status" value="1"/>
</dbReference>
<feature type="transmembrane region" description="Helical" evidence="7">
    <location>
        <begin position="265"/>
        <end position="284"/>
    </location>
</feature>
<dbReference type="InterPro" id="IPR020846">
    <property type="entry name" value="MFS_dom"/>
</dbReference>
<gene>
    <name evidence="9" type="ORF">ACFSOY_00840</name>
</gene>
<protein>
    <submittedName>
        <fullName evidence="9">MFS transporter</fullName>
    </submittedName>
</protein>
<feature type="transmembrane region" description="Helical" evidence="7">
    <location>
        <begin position="50"/>
        <end position="72"/>
    </location>
</feature>
<reference evidence="10" key="1">
    <citation type="journal article" date="2019" name="Int. J. Syst. Evol. Microbiol.">
        <title>The Global Catalogue of Microorganisms (GCM) 10K type strain sequencing project: providing services to taxonomists for standard genome sequencing and annotation.</title>
        <authorList>
            <consortium name="The Broad Institute Genomics Platform"/>
            <consortium name="The Broad Institute Genome Sequencing Center for Infectious Disease"/>
            <person name="Wu L."/>
            <person name="Ma J."/>
        </authorList>
    </citation>
    <scope>NUCLEOTIDE SEQUENCE [LARGE SCALE GENOMIC DNA]</scope>
    <source>
        <strain evidence="10">CGMCC 1.13574</strain>
    </source>
</reference>
<feature type="transmembrane region" description="Helical" evidence="7">
    <location>
        <begin position="230"/>
        <end position="253"/>
    </location>
</feature>
<feature type="domain" description="Major facilitator superfamily (MFS) profile" evidence="8">
    <location>
        <begin position="13"/>
        <end position="414"/>
    </location>
</feature>
<sequence>MSSSLLAPLKLRSYRRLVIGDILSGFGNWLDITALMVLLVYQWGLGPSSTATLMVTLGIPMVVLGPILSVWVDRLPLKGFVLTIVGLRVLLILGLIFVPNFYALLVIVFLRATLATLFFPARQAMVRSLVPKEQLASAISVGQLSLNLTMIAAPAIGGALIPFIGTKTIFAIEAGLVFLALLVLTGLPKMERPKAPLPTGDGRTQSAPQKGKFLTELKAGFAHIAGSRQLTVAILLISIGMFLVFLYDGLLVIWAKGIGFGESGYGLMMSVIGLGSVGGALLAGSVQSWRKSPLRLMALVGLLAGLLNIVIGLGGLQIFTLALPLWSILFLLFGLCGAVATVPFGYLLQTETPEHLIGRVSSVSASMQNAVTLLAPAIGATLAEFYSVGPVFIGAGVLMFLLAMLTLLFLRRILGKKHHLPLQTDSAAQ</sequence>
<keyword evidence="10" id="KW-1185">Reference proteome</keyword>
<dbReference type="Pfam" id="PF07690">
    <property type="entry name" value="MFS_1"/>
    <property type="match status" value="1"/>
</dbReference>
<evidence type="ECO:0000256" key="6">
    <source>
        <dbReference type="ARBA" id="ARBA00023136"/>
    </source>
</evidence>
<dbReference type="PANTHER" id="PTHR23513">
    <property type="entry name" value="INTEGRAL MEMBRANE EFFLUX PROTEIN-RELATED"/>
    <property type="match status" value="1"/>
</dbReference>
<keyword evidence="2" id="KW-0813">Transport</keyword>
<comment type="caution">
    <text evidence="9">The sequence shown here is derived from an EMBL/GenBank/DDBJ whole genome shotgun (WGS) entry which is preliminary data.</text>
</comment>
<dbReference type="RefSeq" id="WP_386043391.1">
    <property type="nucleotide sequence ID" value="NZ_JBHUIO010000002.1"/>
</dbReference>
<evidence type="ECO:0000256" key="5">
    <source>
        <dbReference type="ARBA" id="ARBA00022989"/>
    </source>
</evidence>
<proteinExistence type="predicted"/>
<feature type="transmembrane region" description="Helical" evidence="7">
    <location>
        <begin position="325"/>
        <end position="348"/>
    </location>
</feature>
<dbReference type="SUPFAM" id="SSF103473">
    <property type="entry name" value="MFS general substrate transporter"/>
    <property type="match status" value="1"/>
</dbReference>
<evidence type="ECO:0000256" key="7">
    <source>
        <dbReference type="SAM" id="Phobius"/>
    </source>
</evidence>
<dbReference type="Proteomes" id="UP001597343">
    <property type="component" value="Unassembled WGS sequence"/>
</dbReference>
<dbReference type="InterPro" id="IPR011701">
    <property type="entry name" value="MFS"/>
</dbReference>
<dbReference type="PANTHER" id="PTHR23513:SF11">
    <property type="entry name" value="STAPHYLOFERRIN A TRANSPORTER"/>
    <property type="match status" value="1"/>
</dbReference>
<feature type="transmembrane region" description="Helical" evidence="7">
    <location>
        <begin position="169"/>
        <end position="187"/>
    </location>
</feature>
<feature type="transmembrane region" description="Helical" evidence="7">
    <location>
        <begin position="21"/>
        <end position="44"/>
    </location>
</feature>
<comment type="subcellular location">
    <subcellularLocation>
        <location evidence="1">Cell membrane</location>
        <topology evidence="1">Multi-pass membrane protein</topology>
    </subcellularLocation>
</comment>
<evidence type="ECO:0000313" key="9">
    <source>
        <dbReference type="EMBL" id="MFD2168563.1"/>
    </source>
</evidence>
<feature type="transmembrane region" description="Helical" evidence="7">
    <location>
        <begin position="369"/>
        <end position="386"/>
    </location>
</feature>
<organism evidence="9 10">
    <name type="scientific">Tumebacillus lipolyticus</name>
    <dbReference type="NCBI Taxonomy" id="1280370"/>
    <lineage>
        <taxon>Bacteria</taxon>
        <taxon>Bacillati</taxon>
        <taxon>Bacillota</taxon>
        <taxon>Bacilli</taxon>
        <taxon>Bacillales</taxon>
        <taxon>Alicyclobacillaceae</taxon>
        <taxon>Tumebacillus</taxon>
    </lineage>
</organism>
<evidence type="ECO:0000313" key="10">
    <source>
        <dbReference type="Proteomes" id="UP001597343"/>
    </source>
</evidence>
<evidence type="ECO:0000256" key="3">
    <source>
        <dbReference type="ARBA" id="ARBA00022475"/>
    </source>
</evidence>
<evidence type="ECO:0000256" key="4">
    <source>
        <dbReference type="ARBA" id="ARBA00022692"/>
    </source>
</evidence>
<feature type="transmembrane region" description="Helical" evidence="7">
    <location>
        <begin position="103"/>
        <end position="121"/>
    </location>
</feature>
<keyword evidence="6 7" id="KW-0472">Membrane</keyword>
<keyword evidence="3" id="KW-1003">Cell membrane</keyword>
<feature type="transmembrane region" description="Helical" evidence="7">
    <location>
        <begin position="141"/>
        <end position="163"/>
    </location>
</feature>
<dbReference type="Gene3D" id="1.20.1250.20">
    <property type="entry name" value="MFS general substrate transporter like domains"/>
    <property type="match status" value="1"/>
</dbReference>
<dbReference type="PROSITE" id="PS50850">
    <property type="entry name" value="MFS"/>
    <property type="match status" value="1"/>
</dbReference>
<feature type="transmembrane region" description="Helical" evidence="7">
    <location>
        <begin position="392"/>
        <end position="410"/>
    </location>
</feature>
<feature type="transmembrane region" description="Helical" evidence="7">
    <location>
        <begin position="296"/>
        <end position="319"/>
    </location>
</feature>
<evidence type="ECO:0000256" key="2">
    <source>
        <dbReference type="ARBA" id="ARBA00022448"/>
    </source>
</evidence>
<dbReference type="InterPro" id="IPR036259">
    <property type="entry name" value="MFS_trans_sf"/>
</dbReference>
<name>A0ABW4ZRJ3_9BACL</name>